<comment type="caution">
    <text evidence="1">The sequence shown here is derived from an EMBL/GenBank/DDBJ whole genome shotgun (WGS) entry which is preliminary data.</text>
</comment>
<dbReference type="Proteomes" id="UP000649955">
    <property type="component" value="Unassembled WGS sequence"/>
</dbReference>
<keyword evidence="2" id="KW-1185">Reference proteome</keyword>
<dbReference type="EMBL" id="BNAW01000003">
    <property type="protein sequence ID" value="GHF98728.1"/>
    <property type="molecule type" value="Genomic_DNA"/>
</dbReference>
<accession>A0ABQ3K274</accession>
<name>A0ABQ3K274_9PSEU</name>
<dbReference type="InterPro" id="IPR011006">
    <property type="entry name" value="CheY-like_superfamily"/>
</dbReference>
<evidence type="ECO:0000313" key="1">
    <source>
        <dbReference type="EMBL" id="GHF98728.1"/>
    </source>
</evidence>
<evidence type="ECO:0000313" key="2">
    <source>
        <dbReference type="Proteomes" id="UP000649955"/>
    </source>
</evidence>
<dbReference type="Gene3D" id="3.40.50.2300">
    <property type="match status" value="1"/>
</dbReference>
<gene>
    <name evidence="1" type="ORF">GCM10017567_11870</name>
</gene>
<organism evidence="1 2">
    <name type="scientific">Amycolatopsis bullii</name>
    <dbReference type="NCBI Taxonomy" id="941987"/>
    <lineage>
        <taxon>Bacteria</taxon>
        <taxon>Bacillati</taxon>
        <taxon>Actinomycetota</taxon>
        <taxon>Actinomycetes</taxon>
        <taxon>Pseudonocardiales</taxon>
        <taxon>Pseudonocardiaceae</taxon>
        <taxon>Amycolatopsis</taxon>
    </lineage>
</organism>
<sequence length="59" mass="6430">MVRLRQNGWQPLIRVLLAEDAHMVRGALVALLGFEPDIEVVAEVASGDDILCRTAARSS</sequence>
<dbReference type="SUPFAM" id="SSF52172">
    <property type="entry name" value="CheY-like"/>
    <property type="match status" value="1"/>
</dbReference>
<reference evidence="2" key="1">
    <citation type="journal article" date="2019" name="Int. J. Syst. Evol. Microbiol.">
        <title>The Global Catalogue of Microorganisms (GCM) 10K type strain sequencing project: providing services to taxonomists for standard genome sequencing and annotation.</title>
        <authorList>
            <consortium name="The Broad Institute Genomics Platform"/>
            <consortium name="The Broad Institute Genome Sequencing Center for Infectious Disease"/>
            <person name="Wu L."/>
            <person name="Ma J."/>
        </authorList>
    </citation>
    <scope>NUCLEOTIDE SEQUENCE [LARGE SCALE GENOMIC DNA]</scope>
    <source>
        <strain evidence="2">CGMCC 4.7680</strain>
    </source>
</reference>
<evidence type="ECO:0008006" key="3">
    <source>
        <dbReference type="Google" id="ProtNLM"/>
    </source>
</evidence>
<protein>
    <recommendedName>
        <fullName evidence="3">Response regulatory domain-containing protein</fullName>
    </recommendedName>
</protein>
<proteinExistence type="predicted"/>